<evidence type="ECO:0000313" key="6">
    <source>
        <dbReference type="EMBL" id="MFH4978762.1"/>
    </source>
</evidence>
<organism evidence="6 7">
    <name type="scientific">Gnathostoma spinigerum</name>
    <dbReference type="NCBI Taxonomy" id="75299"/>
    <lineage>
        <taxon>Eukaryota</taxon>
        <taxon>Metazoa</taxon>
        <taxon>Ecdysozoa</taxon>
        <taxon>Nematoda</taxon>
        <taxon>Chromadorea</taxon>
        <taxon>Rhabditida</taxon>
        <taxon>Spirurina</taxon>
        <taxon>Gnathostomatomorpha</taxon>
        <taxon>Gnathostomatoidea</taxon>
        <taxon>Gnathostomatidae</taxon>
        <taxon>Gnathostoma</taxon>
    </lineage>
</organism>
<evidence type="ECO:0000256" key="1">
    <source>
        <dbReference type="ARBA" id="ARBA00010515"/>
    </source>
</evidence>
<reference evidence="6 7" key="1">
    <citation type="submission" date="2024-08" db="EMBL/GenBank/DDBJ databases">
        <title>Gnathostoma spinigerum genome.</title>
        <authorList>
            <person name="Gonzalez-Bertolin B."/>
            <person name="Monzon S."/>
            <person name="Zaballos A."/>
            <person name="Jimenez P."/>
            <person name="Dekumyoy P."/>
            <person name="Varona S."/>
            <person name="Cuesta I."/>
            <person name="Sumanam S."/>
            <person name="Adisakwattana P."/>
            <person name="Gasser R.B."/>
            <person name="Hernandez-Gonzalez A."/>
            <person name="Young N.D."/>
            <person name="Perteguer M.J."/>
        </authorList>
    </citation>
    <scope>NUCLEOTIDE SEQUENCE [LARGE SCALE GENOMIC DNA]</scope>
    <source>
        <strain evidence="6">AL3</strain>
        <tissue evidence="6">Liver</tissue>
    </source>
</reference>
<accession>A0ABD6EHR5</accession>
<evidence type="ECO:0000256" key="2">
    <source>
        <dbReference type="ARBA" id="ARBA00022801"/>
    </source>
</evidence>
<gene>
    <name evidence="6" type="ORF">AB6A40_005471</name>
</gene>
<keyword evidence="4" id="KW-0812">Transmembrane</keyword>
<dbReference type="GO" id="GO:0016787">
    <property type="term" value="F:hydrolase activity"/>
    <property type="evidence" value="ECO:0007669"/>
    <property type="project" value="UniProtKB-KW"/>
</dbReference>
<feature type="active site" evidence="3">
    <location>
        <position position="206"/>
    </location>
</feature>
<comment type="caution">
    <text evidence="6">The sequence shown here is derived from an EMBL/GenBank/DDBJ whole genome shotgun (WGS) entry which is preliminary data.</text>
</comment>
<keyword evidence="4" id="KW-0472">Membrane</keyword>
<comment type="similarity">
    <text evidence="1">Belongs to the 'GDXG' lipolytic enzyme family.</text>
</comment>
<dbReference type="GO" id="GO:0016020">
    <property type="term" value="C:membrane"/>
    <property type="evidence" value="ECO:0007669"/>
    <property type="project" value="UniProtKB-ARBA"/>
</dbReference>
<evidence type="ECO:0000256" key="4">
    <source>
        <dbReference type="SAM" id="Phobius"/>
    </source>
</evidence>
<proteinExistence type="inferred from homology"/>
<dbReference type="InterPro" id="IPR029058">
    <property type="entry name" value="AB_hydrolase_fold"/>
</dbReference>
<dbReference type="SUPFAM" id="SSF53474">
    <property type="entry name" value="alpha/beta-Hydrolases"/>
    <property type="match status" value="1"/>
</dbReference>
<evidence type="ECO:0000313" key="7">
    <source>
        <dbReference type="Proteomes" id="UP001608902"/>
    </source>
</evidence>
<keyword evidence="7" id="KW-1185">Reference proteome</keyword>
<dbReference type="Proteomes" id="UP001608902">
    <property type="component" value="Unassembled WGS sequence"/>
</dbReference>
<evidence type="ECO:0000256" key="3">
    <source>
        <dbReference type="PIRSR" id="PIRSR037251-1"/>
    </source>
</evidence>
<sequence>MFQEADWPTLDWLLLSLTMTLCVMLSIAAATVCFISLLHISLPVGIADRHKLHFFEFLLRMGNEVLGWVVELLFGPVIRNKFTRIIISIPFLLRRRPPSWVTVTNETLNGVATRIYRPKQRSSNAAIVFIHGGGWATMNPEYYDALVVKLIHHLGVLVISIDYQLSPESPFPGPVEECDKVITGLMLKDYTKFDIDPGRICVMGDSAGGNLGAVICQRCLRRKGPMPKCQVLLYPVIHGFDLKSPSYQMYYKLYNYAALLSPHSMARWILLYLGIPATQTNVRKLKANKHIRPEERKNYRSLFGHELLPSAFVKSELYDKPADNKWDEELAAKFRENGYNPDFAPIMGTELEGLSPAMVVTCGFDVLRDEGALYVRHLREYSVPVLWNHYPSAYHGVLNMPRSDQRDEIVKDIVNYLVKAL</sequence>
<dbReference type="PIRSF" id="PIRSF037251">
    <property type="entry name" value="Arylacetamide_deacetylase"/>
    <property type="match status" value="1"/>
</dbReference>
<feature type="active site" evidence="3">
    <location>
        <position position="395"/>
    </location>
</feature>
<dbReference type="AlphaFoldDB" id="A0ABD6EHR5"/>
<dbReference type="EMBL" id="JBGFUD010003493">
    <property type="protein sequence ID" value="MFH4978762.1"/>
    <property type="molecule type" value="Genomic_DNA"/>
</dbReference>
<feature type="domain" description="Alpha/beta hydrolase fold-3" evidence="5">
    <location>
        <begin position="127"/>
        <end position="280"/>
    </location>
</feature>
<dbReference type="PANTHER" id="PTHR48081">
    <property type="entry name" value="AB HYDROLASE SUPERFAMILY PROTEIN C4A8.06C"/>
    <property type="match status" value="1"/>
</dbReference>
<keyword evidence="2" id="KW-0378">Hydrolase</keyword>
<feature type="active site" evidence="3">
    <location>
        <position position="365"/>
    </location>
</feature>
<dbReference type="Pfam" id="PF07859">
    <property type="entry name" value="Abhydrolase_3"/>
    <property type="match status" value="2"/>
</dbReference>
<dbReference type="InterPro" id="IPR013094">
    <property type="entry name" value="AB_hydrolase_3"/>
</dbReference>
<dbReference type="InterPro" id="IPR017157">
    <property type="entry name" value="Arylacetamide_deacetylase"/>
</dbReference>
<keyword evidence="4" id="KW-1133">Transmembrane helix</keyword>
<evidence type="ECO:0000259" key="5">
    <source>
        <dbReference type="Pfam" id="PF07859"/>
    </source>
</evidence>
<protein>
    <recommendedName>
        <fullName evidence="5">Alpha/beta hydrolase fold-3 domain-containing protein</fullName>
    </recommendedName>
</protein>
<dbReference type="Gene3D" id="3.40.50.1820">
    <property type="entry name" value="alpha/beta hydrolase"/>
    <property type="match status" value="1"/>
</dbReference>
<feature type="transmembrane region" description="Helical" evidence="4">
    <location>
        <begin position="12"/>
        <end position="37"/>
    </location>
</feature>
<name>A0ABD6EHR5_9BILA</name>
<dbReference type="PANTHER" id="PTHR48081:SF8">
    <property type="entry name" value="ALPHA_BETA HYDROLASE FOLD-3 DOMAIN-CONTAINING PROTEIN-RELATED"/>
    <property type="match status" value="1"/>
</dbReference>
<feature type="domain" description="Alpha/beta hydrolase fold-3" evidence="5">
    <location>
        <begin position="321"/>
        <end position="398"/>
    </location>
</feature>
<dbReference type="InterPro" id="IPR050300">
    <property type="entry name" value="GDXG_lipolytic_enzyme"/>
</dbReference>